<dbReference type="Proteomes" id="UP001140562">
    <property type="component" value="Unassembled WGS sequence"/>
</dbReference>
<name>A0A9W8X1G2_9PLEO</name>
<dbReference type="OrthoDB" id="5403091at2759"/>
<sequence length="353" mass="39952">MQNVRNALLDHVPKGIPQAFGSEALILDLQSTRDSIARGEFEGLRGTAFHNRNGVVTDRYCAIGDGVDSLERYVHSLWYIYYQLACHISHEKSDQDGLVLDILRIQGLGPLSRPAPWGDGIDIARTTDGTLWNDLPFLVPNMTKFWVDHSGAMSSAHRLNLSTFLAKLASARVCKDRMCQIALHLFRYTFEEARELRDPGCSEDENTHRRLHGLDYANLLPSACAWLRIASHNIILLSDACWSDCSGDIGQGGTLFTESEFGNRCPKGYTPWRWMFWLKRLYEIRDAAKKAGDEEIERLTTGAIDEMIKGARERNSDILRVYKNGGEALHQEMHLRCLGKEPTSWEDVTVTHM</sequence>
<evidence type="ECO:0000313" key="1">
    <source>
        <dbReference type="EMBL" id="KAJ4338178.1"/>
    </source>
</evidence>
<reference evidence="1" key="1">
    <citation type="submission" date="2022-10" db="EMBL/GenBank/DDBJ databases">
        <title>Tapping the CABI collections for fungal endophytes: first genome assemblies for Collariella, Neodidymelliopsis, Ascochyta clinopodiicola, Didymella pomorum, Didymosphaeria variabile, Neocosmospora piperis and Neocucurbitaria cava.</title>
        <authorList>
            <person name="Hill R."/>
        </authorList>
    </citation>
    <scope>NUCLEOTIDE SEQUENCE</scope>
    <source>
        <strain evidence="1">IMI 360193</strain>
    </source>
</reference>
<dbReference type="InterPro" id="IPR053204">
    <property type="entry name" value="Oxopyrrolidines_Biosynth-assoc"/>
</dbReference>
<dbReference type="Pfam" id="PF12311">
    <property type="entry name" value="DUF3632"/>
    <property type="match status" value="1"/>
</dbReference>
<dbReference type="PANTHER" id="PTHR38797">
    <property type="entry name" value="NUCLEAR PORE COMPLEX PROTEIN NUP85-RELATED"/>
    <property type="match status" value="1"/>
</dbReference>
<protein>
    <submittedName>
        <fullName evidence="1">Uncharacterized protein</fullName>
    </submittedName>
</protein>
<gene>
    <name evidence="1" type="ORF">N0V87_004155</name>
</gene>
<evidence type="ECO:0000313" key="2">
    <source>
        <dbReference type="Proteomes" id="UP001140562"/>
    </source>
</evidence>
<keyword evidence="2" id="KW-1185">Reference proteome</keyword>
<dbReference type="PANTHER" id="PTHR38797:SF7">
    <property type="entry name" value="TRANSCRIPTION FACTOR DOMAIN-CONTAINING PROTEIN"/>
    <property type="match status" value="1"/>
</dbReference>
<dbReference type="EMBL" id="JAPEUV010000032">
    <property type="protein sequence ID" value="KAJ4338178.1"/>
    <property type="molecule type" value="Genomic_DNA"/>
</dbReference>
<comment type="caution">
    <text evidence="1">The sequence shown here is derived from an EMBL/GenBank/DDBJ whole genome shotgun (WGS) entry which is preliminary data.</text>
</comment>
<dbReference type="InterPro" id="IPR022085">
    <property type="entry name" value="OpdG"/>
</dbReference>
<organism evidence="1 2">
    <name type="scientific">Didymella glomerata</name>
    <dbReference type="NCBI Taxonomy" id="749621"/>
    <lineage>
        <taxon>Eukaryota</taxon>
        <taxon>Fungi</taxon>
        <taxon>Dikarya</taxon>
        <taxon>Ascomycota</taxon>
        <taxon>Pezizomycotina</taxon>
        <taxon>Dothideomycetes</taxon>
        <taxon>Pleosporomycetidae</taxon>
        <taxon>Pleosporales</taxon>
        <taxon>Pleosporineae</taxon>
        <taxon>Didymellaceae</taxon>
        <taxon>Didymella</taxon>
    </lineage>
</organism>
<accession>A0A9W8X1G2</accession>
<dbReference type="AlphaFoldDB" id="A0A9W8X1G2"/>
<proteinExistence type="predicted"/>